<protein>
    <recommendedName>
        <fullName evidence="3">DUF2332 domain-containing protein</fullName>
    </recommendedName>
</protein>
<dbReference type="InterPro" id="IPR011200">
    <property type="entry name" value="UCP012608"/>
</dbReference>
<accession>A0A7W7QD66</accession>
<reference evidence="1 2" key="1">
    <citation type="submission" date="2020-08" db="EMBL/GenBank/DDBJ databases">
        <title>Genomic Encyclopedia of Type Strains, Phase III (KMG-III): the genomes of soil and plant-associated and newly described type strains.</title>
        <authorList>
            <person name="Whitman W."/>
        </authorList>
    </citation>
    <scope>NUCLEOTIDE SEQUENCE [LARGE SCALE GENOMIC DNA]</scope>
    <source>
        <strain evidence="1 2">CECT 8960</strain>
    </source>
</reference>
<proteinExistence type="predicted"/>
<evidence type="ECO:0008006" key="3">
    <source>
        <dbReference type="Google" id="ProtNLM"/>
    </source>
</evidence>
<evidence type="ECO:0000313" key="2">
    <source>
        <dbReference type="Proteomes" id="UP000520767"/>
    </source>
</evidence>
<organism evidence="1 2">
    <name type="scientific">Actinophytocola algeriensis</name>
    <dbReference type="NCBI Taxonomy" id="1768010"/>
    <lineage>
        <taxon>Bacteria</taxon>
        <taxon>Bacillati</taxon>
        <taxon>Actinomycetota</taxon>
        <taxon>Actinomycetes</taxon>
        <taxon>Pseudonocardiales</taxon>
        <taxon>Pseudonocardiaceae</taxon>
    </lineage>
</organism>
<keyword evidence="2" id="KW-1185">Reference proteome</keyword>
<comment type="caution">
    <text evidence="1">The sequence shown here is derived from an EMBL/GenBank/DDBJ whole genome shotgun (WGS) entry which is preliminary data.</text>
</comment>
<dbReference type="Proteomes" id="UP000520767">
    <property type="component" value="Unassembled WGS sequence"/>
</dbReference>
<evidence type="ECO:0000313" key="1">
    <source>
        <dbReference type="EMBL" id="MBB4911394.1"/>
    </source>
</evidence>
<name>A0A7W7QD66_9PSEU</name>
<sequence>MSAALDGIRDRLRRFADEAAEVSPLYSHLAAHAADDDEVAKLLTDAASPDPALLLAAVQRVLQAEPFHELTNYYPALGGSYGPDPSLWPMFRTFVLDRADKIRVLVASRVPRSNEVGRAALFYPAVAHAARLAGGGPVALLEVGACAGLLLGMDLYSYRYQSEQSGQIVAGPGRAALGLHCALKLEPGQKGPTIPKRLLVSAKVGLDTDPVDLDDEDEYAWLEACVWPDQPDRLRQLGAAATARRKKPPTMIAGDPVTDLAAAAARIPLELPVIMLTSNALRSLSAERVTAFRTAVAELAAARPAYWVSLEAYGVGLCPDRPDLDTGLAVLAATRWVDGEEQTTPLARTSWHGERMHWLA</sequence>
<dbReference type="AlphaFoldDB" id="A0A7W7QD66"/>
<dbReference type="EMBL" id="JACHJQ010000009">
    <property type="protein sequence ID" value="MBB4911394.1"/>
    <property type="molecule type" value="Genomic_DNA"/>
</dbReference>
<gene>
    <name evidence="1" type="ORF">FHR82_007654</name>
</gene>
<dbReference type="Pfam" id="PF10094">
    <property type="entry name" value="DUF2332"/>
    <property type="match status" value="1"/>
</dbReference>
<dbReference type="RefSeq" id="WP_184815392.1">
    <property type="nucleotide sequence ID" value="NZ_JACHJQ010000009.1"/>
</dbReference>